<gene>
    <name evidence="4" type="ORF">JZ00_28350</name>
</gene>
<evidence type="ECO:0000313" key="5">
    <source>
        <dbReference type="Proteomes" id="UP000030949"/>
    </source>
</evidence>
<dbReference type="Pfam" id="PF10145">
    <property type="entry name" value="PhageMin_Tail"/>
    <property type="match status" value="1"/>
</dbReference>
<organism evidence="4 5">
    <name type="scientific">Pseudomonas frederiksbergensis</name>
    <dbReference type="NCBI Taxonomy" id="104087"/>
    <lineage>
        <taxon>Bacteria</taxon>
        <taxon>Pseudomonadati</taxon>
        <taxon>Pseudomonadota</taxon>
        <taxon>Gammaproteobacteria</taxon>
        <taxon>Pseudomonadales</taxon>
        <taxon>Pseudomonadaceae</taxon>
        <taxon>Pseudomonas</taxon>
    </lineage>
</organism>
<feature type="domain" description="Phage tail tape measure protein" evidence="3">
    <location>
        <begin position="136"/>
        <end position="339"/>
    </location>
</feature>
<comment type="caution">
    <text evidence="4">The sequence shown here is derived from an EMBL/GenBank/DDBJ whole genome shotgun (WGS) entry which is preliminary data.</text>
</comment>
<accession>A0A0B1YWU9</accession>
<sequence>MADNTFSLSGVASIGSVSETSGLNLALTTASLDIRLLVSEQVKLRETLTLLNVALSQQQSLLKASGSTAASSSEPKSKLKAEVEQSAPPDRRKSSIALELAMVELNLVAKLSKDQLSGMAIANLKMASEKQVAPSGATAVQLAQVEQVAAKAGIGSGLEPARKQDELLNFTRDSAVMASAFGLDVKAASEMLLAWRTALDLDRGQSLGLADATNHLGNSGLNVKAADIGSVVQRGGEAGIAAGMTPQQVAALAAAFLNSGVDKAGAGEALNVFTTVLAKGNAASPQQRQAWTELDPRFNSAMVADGLRTDASGTITLVLEALKKKPAEEQQSLAKILFGDNTAILELLKKPQDTQKAFALVSERTTDGALPKYDGSVAKAAETLGDTSQGRWNAHQANQTRLSSAVGNALMPVDDGLTASLDTVTGGLSSLAEASPKAAAGVALAVAAVASLVALLGNAVLSEGLSRVGKKVLDQTAARLPESVGDVIADAGDGTRKGKGGKKGAPRVTRTRPAGRASRLMGAVAKAQPLVSKAAAPLMVVSAGYDAYKGLRDGDDKAVGGAVGQMTGTVVGAAIGSFLLPGIGTAIGGFVGGMAGSWLGEQLASPSDRLKAPEAVTQDLISAQTTAQTTTQQNNMTANIYINGQDQASASQLANLVVQQISGQFGLTSMPNTLAMRSDAALTDGGT</sequence>
<dbReference type="InterPro" id="IPR010090">
    <property type="entry name" value="Phage_tape_meas"/>
</dbReference>
<protein>
    <submittedName>
        <fullName evidence="4">Phage tail length tape measure protein</fullName>
    </submittedName>
</protein>
<keyword evidence="2" id="KW-0812">Transmembrane</keyword>
<keyword evidence="2" id="KW-0472">Membrane</keyword>
<proteinExistence type="predicted"/>
<dbReference type="EMBL" id="JQGJ01000032">
    <property type="protein sequence ID" value="KHK61476.1"/>
    <property type="molecule type" value="Genomic_DNA"/>
</dbReference>
<feature type="region of interest" description="Disordered" evidence="1">
    <location>
        <begin position="489"/>
        <end position="514"/>
    </location>
</feature>
<dbReference type="Proteomes" id="UP000030949">
    <property type="component" value="Unassembled WGS sequence"/>
</dbReference>
<keyword evidence="2" id="KW-1133">Transmembrane helix</keyword>
<evidence type="ECO:0000259" key="3">
    <source>
        <dbReference type="Pfam" id="PF10145"/>
    </source>
</evidence>
<feature type="transmembrane region" description="Helical" evidence="2">
    <location>
        <begin position="438"/>
        <end position="461"/>
    </location>
</feature>
<evidence type="ECO:0000256" key="2">
    <source>
        <dbReference type="SAM" id="Phobius"/>
    </source>
</evidence>
<dbReference type="RefSeq" id="WP_039594430.1">
    <property type="nucleotide sequence ID" value="NZ_JQGJ02000029.1"/>
</dbReference>
<evidence type="ECO:0000313" key="4">
    <source>
        <dbReference type="EMBL" id="KHK61476.1"/>
    </source>
</evidence>
<dbReference type="OrthoDB" id="6879814at2"/>
<reference evidence="5" key="1">
    <citation type="submission" date="2015-03" db="EMBL/GenBank/DDBJ databases">
        <title>Pseudomonas frederiksbergensis hydrocarbon degrader.</title>
        <authorList>
            <person name="Brown L.M."/>
            <person name="Ruiz O.N."/>
            <person name="Mueller S."/>
            <person name="Gunasekera T.S."/>
        </authorList>
    </citation>
    <scope>NUCLEOTIDE SEQUENCE [LARGE SCALE GENOMIC DNA]</scope>
    <source>
        <strain evidence="5">SI8</strain>
    </source>
</reference>
<feature type="compositionally biased region" description="Basic and acidic residues" evidence="1">
    <location>
        <begin position="75"/>
        <end position="90"/>
    </location>
</feature>
<feature type="region of interest" description="Disordered" evidence="1">
    <location>
        <begin position="66"/>
        <end position="90"/>
    </location>
</feature>
<name>A0A0B1YWU9_9PSED</name>
<dbReference type="NCBIfam" id="TIGR01760">
    <property type="entry name" value="tape_meas_TP901"/>
    <property type="match status" value="1"/>
</dbReference>
<dbReference type="AlphaFoldDB" id="A0A0B1YWU9"/>
<evidence type="ECO:0000256" key="1">
    <source>
        <dbReference type="SAM" id="MobiDB-lite"/>
    </source>
</evidence>